<dbReference type="OrthoDB" id="5418627at2759"/>
<name>A0A2A9PFD4_OPHUN</name>
<organism evidence="2 3">
    <name type="scientific">Ophiocordyceps unilateralis</name>
    <name type="common">Zombie-ant fungus</name>
    <name type="synonym">Torrubia unilateralis</name>
    <dbReference type="NCBI Taxonomy" id="268505"/>
    <lineage>
        <taxon>Eukaryota</taxon>
        <taxon>Fungi</taxon>
        <taxon>Dikarya</taxon>
        <taxon>Ascomycota</taxon>
        <taxon>Pezizomycotina</taxon>
        <taxon>Sordariomycetes</taxon>
        <taxon>Hypocreomycetidae</taxon>
        <taxon>Hypocreales</taxon>
        <taxon>Ophiocordycipitaceae</taxon>
        <taxon>Ophiocordyceps</taxon>
    </lineage>
</organism>
<keyword evidence="3" id="KW-1185">Reference proteome</keyword>
<reference evidence="2 3" key="2">
    <citation type="journal article" date="2017" name="Sci. Rep.">
        <title>Ant-infecting Ophiocordyceps genomes reveal a high diversity of potential behavioral manipulation genes and a possible major role for enterotoxins.</title>
        <authorList>
            <person name="de Bekker C."/>
            <person name="Ohm R.A."/>
            <person name="Evans H.C."/>
            <person name="Brachmann A."/>
            <person name="Hughes D.P."/>
        </authorList>
    </citation>
    <scope>NUCLEOTIDE SEQUENCE [LARGE SCALE GENOMIC DNA]</scope>
    <source>
        <strain evidence="2 3">SC16a</strain>
    </source>
</reference>
<reference evidence="2 3" key="1">
    <citation type="journal article" date="2015" name="BMC Genomics">
        <title>Gene expression during zombie ant biting behavior reflects the complexity underlying fungal parasitic behavioral manipulation.</title>
        <authorList>
            <person name="de Bekker C."/>
            <person name="Ohm R.A."/>
            <person name="Loreto R.G."/>
            <person name="Sebastian A."/>
            <person name="Albert I."/>
            <person name="Merrow M."/>
            <person name="Brachmann A."/>
            <person name="Hughes D.P."/>
        </authorList>
    </citation>
    <scope>NUCLEOTIDE SEQUENCE [LARGE SCALE GENOMIC DNA]</scope>
    <source>
        <strain evidence="2 3">SC16a</strain>
    </source>
</reference>
<feature type="compositionally biased region" description="Acidic residues" evidence="1">
    <location>
        <begin position="254"/>
        <end position="275"/>
    </location>
</feature>
<feature type="region of interest" description="Disordered" evidence="1">
    <location>
        <begin position="549"/>
        <end position="580"/>
    </location>
</feature>
<feature type="compositionally biased region" description="Low complexity" evidence="1">
    <location>
        <begin position="343"/>
        <end position="353"/>
    </location>
</feature>
<feature type="region of interest" description="Disordered" evidence="1">
    <location>
        <begin position="70"/>
        <end position="97"/>
    </location>
</feature>
<protein>
    <submittedName>
        <fullName evidence="2">Uncharacterized protein</fullName>
    </submittedName>
</protein>
<feature type="compositionally biased region" description="Acidic residues" evidence="1">
    <location>
        <begin position="437"/>
        <end position="446"/>
    </location>
</feature>
<proteinExistence type="predicted"/>
<sequence length="606" mass="65370">MDEARLVEALRRKLDDLERTLDACRRHLLAEFDKHCRSLLRDLAPDTAARVRLDIAAVFANYPALRPELAAAESPPPEGPSPAVAFQPPPAVSGNPRERELELQGLFTPTYLPLLDSSPAVSVLTSLVAAAAAAAVAASSSSPPPLEAQEGMEETRVQPMPACLPSPSRPFILSANLDHGTDDARSSASSTSSDKSDSKPPRSALRRSPTMAKPPQSPRRVRFEFMGAEVLPTTSPQPSEPITRRPPSPKVDGGDELDDDDDEEEELGENADDDAAAFVSNLGGDTAEEELTSPRKVSSSDALRALSRTPLEEGVVWTVVNADADELANNQDRKDSTSPPPAASETESPAVSPIVPPPTTVAEGPTDDGDSDSDADSDAGFLAMAGATSHRNRPFRPPAPTVGASLEPSSDGRTSPMNKQLSSAHVVEEQGLAVTGDAEEVDDDEELFHFETTGLSLSSSRSRRVSWREEEVPQPDPVDDESDATPARPSDNQFGVYATSPAVPIRQPRNSRTPDSTVKFRPGSLGSYKGQPLMMPIVRDPELLERALSDHSRSVRECDLDDRTAMEEGSPPKFPSTPFSFKERFIMEEMMERMKSNKDEITEEGR</sequence>
<comment type="caution">
    <text evidence="2">The sequence shown here is derived from an EMBL/GenBank/DDBJ whole genome shotgun (WGS) entry which is preliminary data.</text>
</comment>
<feature type="compositionally biased region" description="Basic and acidic residues" evidence="1">
    <location>
        <begin position="549"/>
        <end position="566"/>
    </location>
</feature>
<accession>A0A2A9PFD4</accession>
<feature type="compositionally biased region" description="Acidic residues" evidence="1">
    <location>
        <begin position="365"/>
        <end position="377"/>
    </location>
</feature>
<evidence type="ECO:0000313" key="3">
    <source>
        <dbReference type="Proteomes" id="UP000037136"/>
    </source>
</evidence>
<evidence type="ECO:0000256" key="1">
    <source>
        <dbReference type="SAM" id="MobiDB-lite"/>
    </source>
</evidence>
<feature type="compositionally biased region" description="Polar residues" evidence="1">
    <location>
        <begin position="407"/>
        <end position="423"/>
    </location>
</feature>
<dbReference type="EMBL" id="LAZP02000185">
    <property type="protein sequence ID" value="PFH59622.1"/>
    <property type="molecule type" value="Genomic_DNA"/>
</dbReference>
<dbReference type="AlphaFoldDB" id="A0A2A9PFD4"/>
<evidence type="ECO:0000313" key="2">
    <source>
        <dbReference type="EMBL" id="PFH59622.1"/>
    </source>
</evidence>
<gene>
    <name evidence="2" type="ORF">XA68_12084</name>
</gene>
<feature type="region of interest" description="Disordered" evidence="1">
    <location>
        <begin position="138"/>
        <end position="533"/>
    </location>
</feature>
<dbReference type="Proteomes" id="UP000037136">
    <property type="component" value="Unassembled WGS sequence"/>
</dbReference>